<dbReference type="GO" id="GO:0005634">
    <property type="term" value="C:nucleus"/>
    <property type="evidence" value="ECO:0007669"/>
    <property type="project" value="TreeGrafter"/>
</dbReference>
<dbReference type="InterPro" id="IPR036388">
    <property type="entry name" value="WH-like_DNA-bd_sf"/>
</dbReference>
<keyword evidence="3" id="KW-1185">Reference proteome</keyword>
<dbReference type="InterPro" id="IPR036397">
    <property type="entry name" value="RNaseH_sf"/>
</dbReference>
<sequence>MSSFVPTNYDLRTTLLFCFHLKKTAAESHRMLLEAFGEHALGKTQCFEWFKRFKSGDFDFEDADLQALLDEDDAQTQQQLADELKVTREAISLRLKAMGEIQKVGKWVPHQLNKRQQENRKTSCEMLLARLKKWIYFENPKRNKSWVTPGEPSTSTPRPNRYGRKTMLCVWWDQKGVIYYELLKPGETINTQRYRQQMTDLDRVLREKRPKYQQRQHKVILLHDNAPAHKAKQILQHTAYSPDLAPSDYYLFASMGHALTDQRFTSYEDVRKWLDDWFASKDQQFFWRGIHKLPERWENLADQGLEMHNPRIQDPEDSSLSLHQRIFTQTPGKKSPFQRKSELLLNSKIEYLRVTLDLLRSEKHRLLSKVAFISEELSNHQRELTAKRKSISNISRDTKALQSALASWSQESLKSLRDYNDLDGHIKQSRLRLLGALGDLFPISIDGNIPTLRWVSLPTLSSTLNRSFLLRQESQNVVSVLLSWIAQLVILLSRFLDVPLRYPIKASGAIYSIRNEGGISRNEEHQGDERGLLDFPLSSVRSPDPSRVEYGAYLLNKNVCYLRVHLGLPRETFGKSCIMEPLDLGSLRLWLKSP</sequence>
<dbReference type="Gene3D" id="3.30.420.10">
    <property type="entry name" value="Ribonuclease H-like superfamily/Ribonuclease H"/>
    <property type="match status" value="1"/>
</dbReference>
<dbReference type="EMBL" id="CP045910">
    <property type="protein sequence ID" value="QQP31589.1"/>
    <property type="molecule type" value="Genomic_DNA"/>
</dbReference>
<dbReference type="GO" id="GO:0031297">
    <property type="term" value="P:replication fork processing"/>
    <property type="evidence" value="ECO:0007669"/>
    <property type="project" value="TreeGrafter"/>
</dbReference>
<dbReference type="OrthoDB" id="72772at2759"/>
<dbReference type="Gene3D" id="1.10.10.1450">
    <property type="match status" value="1"/>
</dbReference>
<dbReference type="InterPro" id="IPR041426">
    <property type="entry name" value="Mos1_HTH"/>
</dbReference>
<dbReference type="GO" id="GO:0044547">
    <property type="term" value="F:DNA topoisomerase binding"/>
    <property type="evidence" value="ECO:0007669"/>
    <property type="project" value="TreeGrafter"/>
</dbReference>
<dbReference type="PANTHER" id="PTHR46060">
    <property type="entry name" value="MARINER MOS1 TRANSPOSASE-LIKE PROTEIN"/>
    <property type="match status" value="1"/>
</dbReference>
<dbReference type="PANTHER" id="PTHR46060:SF2">
    <property type="entry name" value="HISTONE-LYSINE N-METHYLTRANSFERASE SETMAR"/>
    <property type="match status" value="1"/>
</dbReference>
<protein>
    <submittedName>
        <fullName evidence="2">Transposase</fullName>
    </submittedName>
</protein>
<dbReference type="GO" id="GO:0015074">
    <property type="term" value="P:DNA integration"/>
    <property type="evidence" value="ECO:0007669"/>
    <property type="project" value="TreeGrafter"/>
</dbReference>
<evidence type="ECO:0000313" key="3">
    <source>
        <dbReference type="Proteomes" id="UP000595437"/>
    </source>
</evidence>
<proteinExistence type="predicted"/>
<dbReference type="GO" id="GO:0000793">
    <property type="term" value="C:condensed chromosome"/>
    <property type="evidence" value="ECO:0007669"/>
    <property type="project" value="TreeGrafter"/>
</dbReference>
<dbReference type="GO" id="GO:0000729">
    <property type="term" value="P:DNA double-strand break processing"/>
    <property type="evidence" value="ECO:0007669"/>
    <property type="project" value="TreeGrafter"/>
</dbReference>
<dbReference type="GO" id="GO:0003690">
    <property type="term" value="F:double-stranded DNA binding"/>
    <property type="evidence" value="ECO:0007669"/>
    <property type="project" value="TreeGrafter"/>
</dbReference>
<evidence type="ECO:0000259" key="1">
    <source>
        <dbReference type="Pfam" id="PF17906"/>
    </source>
</evidence>
<dbReference type="GO" id="GO:0046975">
    <property type="term" value="F:histone H3K36 methyltransferase activity"/>
    <property type="evidence" value="ECO:0007669"/>
    <property type="project" value="TreeGrafter"/>
</dbReference>
<dbReference type="GO" id="GO:0006303">
    <property type="term" value="P:double-strand break repair via nonhomologous end joining"/>
    <property type="evidence" value="ECO:0007669"/>
    <property type="project" value="TreeGrafter"/>
</dbReference>
<dbReference type="GO" id="GO:0003697">
    <property type="term" value="F:single-stranded DNA binding"/>
    <property type="evidence" value="ECO:0007669"/>
    <property type="project" value="TreeGrafter"/>
</dbReference>
<dbReference type="InterPro" id="IPR001888">
    <property type="entry name" value="Transposase_1"/>
</dbReference>
<feature type="domain" description="Mos1 transposase HTH" evidence="1">
    <location>
        <begin position="10"/>
        <end position="57"/>
    </location>
</feature>
<gene>
    <name evidence="2" type="ORF">FKW44_025242</name>
</gene>
<dbReference type="Pfam" id="PF01359">
    <property type="entry name" value="Transposase_1"/>
    <property type="match status" value="1"/>
</dbReference>
<dbReference type="AlphaFoldDB" id="A0A7T8JTF0"/>
<organism evidence="2 3">
    <name type="scientific">Caligus rogercresseyi</name>
    <name type="common">Sea louse</name>
    <dbReference type="NCBI Taxonomy" id="217165"/>
    <lineage>
        <taxon>Eukaryota</taxon>
        <taxon>Metazoa</taxon>
        <taxon>Ecdysozoa</taxon>
        <taxon>Arthropoda</taxon>
        <taxon>Crustacea</taxon>
        <taxon>Multicrustacea</taxon>
        <taxon>Hexanauplia</taxon>
        <taxon>Copepoda</taxon>
        <taxon>Siphonostomatoida</taxon>
        <taxon>Caligidae</taxon>
        <taxon>Caligus</taxon>
    </lineage>
</organism>
<accession>A0A7T8JTF0</accession>
<evidence type="ECO:0000313" key="2">
    <source>
        <dbReference type="EMBL" id="QQP31589.1"/>
    </source>
</evidence>
<dbReference type="GO" id="GO:0042800">
    <property type="term" value="F:histone H3K4 methyltransferase activity"/>
    <property type="evidence" value="ECO:0007669"/>
    <property type="project" value="TreeGrafter"/>
</dbReference>
<dbReference type="GO" id="GO:0035861">
    <property type="term" value="C:site of double-strand break"/>
    <property type="evidence" value="ECO:0007669"/>
    <property type="project" value="TreeGrafter"/>
</dbReference>
<reference evidence="3" key="1">
    <citation type="submission" date="2021-01" db="EMBL/GenBank/DDBJ databases">
        <title>Caligus Genome Assembly.</title>
        <authorList>
            <person name="Gallardo-Escarate C."/>
        </authorList>
    </citation>
    <scope>NUCLEOTIDE SEQUENCE [LARGE SCALE GENOMIC DNA]</scope>
</reference>
<dbReference type="InterPro" id="IPR052709">
    <property type="entry name" value="Transposase-MT_Hybrid"/>
</dbReference>
<dbReference type="Pfam" id="PF17906">
    <property type="entry name" value="HTH_48"/>
    <property type="match status" value="1"/>
</dbReference>
<dbReference type="Proteomes" id="UP000595437">
    <property type="component" value="Chromosome 21"/>
</dbReference>
<dbReference type="GO" id="GO:0044774">
    <property type="term" value="P:mitotic DNA integrity checkpoint signaling"/>
    <property type="evidence" value="ECO:0007669"/>
    <property type="project" value="TreeGrafter"/>
</dbReference>
<dbReference type="Gene3D" id="1.10.10.10">
    <property type="entry name" value="Winged helix-like DNA-binding domain superfamily/Winged helix DNA-binding domain"/>
    <property type="match status" value="1"/>
</dbReference>
<name>A0A7T8JTF0_CALRO</name>
<dbReference type="GO" id="GO:0000014">
    <property type="term" value="F:single-stranded DNA endodeoxyribonuclease activity"/>
    <property type="evidence" value="ECO:0007669"/>
    <property type="project" value="TreeGrafter"/>
</dbReference>